<dbReference type="InterPro" id="IPR025233">
    <property type="entry name" value="DUF4176"/>
</dbReference>
<dbReference type="Proteomes" id="UP000247523">
    <property type="component" value="Unassembled WGS sequence"/>
</dbReference>
<organism evidence="1 2">
    <name type="scientific">Lachnotalea glycerini</name>
    <dbReference type="NCBI Taxonomy" id="1763509"/>
    <lineage>
        <taxon>Bacteria</taxon>
        <taxon>Bacillati</taxon>
        <taxon>Bacillota</taxon>
        <taxon>Clostridia</taxon>
        <taxon>Lachnospirales</taxon>
        <taxon>Lachnospiraceae</taxon>
        <taxon>Lachnotalea</taxon>
    </lineage>
</organism>
<evidence type="ECO:0000313" key="1">
    <source>
        <dbReference type="EMBL" id="PXV89566.1"/>
    </source>
</evidence>
<accession>A0A318ELG0</accession>
<evidence type="ECO:0000313" key="2">
    <source>
        <dbReference type="Proteomes" id="UP000247523"/>
    </source>
</evidence>
<protein>
    <recommendedName>
        <fullName evidence="3">DUF4176 domain-containing protein</fullName>
    </recommendedName>
</protein>
<sequence length="109" mass="12366">MDINMEQKTDFLPLGSVVRLNGGVKKIIIIARAVATKIEDEAKYFEYGGSLYPEGLLGDTILYFNNEDILQVEFKGYVDEDDEIMVQNLNESIQKLGYQKGTPSEFNHQ</sequence>
<proteinExistence type="predicted"/>
<gene>
    <name evidence="1" type="ORF">C8E03_106218</name>
</gene>
<dbReference type="AlphaFoldDB" id="A0A318ELG0"/>
<reference evidence="1 2" key="1">
    <citation type="submission" date="2018-05" db="EMBL/GenBank/DDBJ databases">
        <title>Genomic Encyclopedia of Type Strains, Phase IV (KMG-IV): sequencing the most valuable type-strain genomes for metagenomic binning, comparative biology and taxonomic classification.</title>
        <authorList>
            <person name="Goeker M."/>
        </authorList>
    </citation>
    <scope>NUCLEOTIDE SEQUENCE [LARGE SCALE GENOMIC DNA]</scope>
    <source>
        <strain evidence="1 2">DSM 28816</strain>
    </source>
</reference>
<comment type="caution">
    <text evidence="1">The sequence shown here is derived from an EMBL/GenBank/DDBJ whole genome shotgun (WGS) entry which is preliminary data.</text>
</comment>
<evidence type="ECO:0008006" key="3">
    <source>
        <dbReference type="Google" id="ProtNLM"/>
    </source>
</evidence>
<dbReference type="EMBL" id="QICS01000006">
    <property type="protein sequence ID" value="PXV89566.1"/>
    <property type="molecule type" value="Genomic_DNA"/>
</dbReference>
<dbReference type="Pfam" id="PF13780">
    <property type="entry name" value="DUF4176"/>
    <property type="match status" value="1"/>
</dbReference>
<name>A0A318ELG0_9FIRM</name>